<sequence>MTPSPDATDDAVIRAFAGLPALLDRAPALVVRGRLLDCDCRLGPMDHPFYAAIRGGRIVELTPAPVLMRSWRFSYRATAQAWTAYWQAEPKPGWHDLLALTKRGEAVLEGDLHPFMTHLQYFKDLLALPRAQAQAAAS</sequence>
<gene>
    <name evidence="1" type="ORF">AS156_33150</name>
</gene>
<dbReference type="OrthoDB" id="2853714at2"/>
<evidence type="ECO:0000313" key="2">
    <source>
        <dbReference type="Proteomes" id="UP000057737"/>
    </source>
</evidence>
<dbReference type="Proteomes" id="UP000057737">
    <property type="component" value="Unassembled WGS sequence"/>
</dbReference>
<dbReference type="AlphaFoldDB" id="A0A120FQT1"/>
<evidence type="ECO:0000313" key="1">
    <source>
        <dbReference type="EMBL" id="KWV59029.1"/>
    </source>
</evidence>
<proteinExistence type="predicted"/>
<dbReference type="RefSeq" id="WP_066502713.1">
    <property type="nucleotide sequence ID" value="NZ_LNCU01000034.1"/>
</dbReference>
<comment type="caution">
    <text evidence="1">The sequence shown here is derived from an EMBL/GenBank/DDBJ whole genome shotgun (WGS) entry which is preliminary data.</text>
</comment>
<evidence type="ECO:0008006" key="3">
    <source>
        <dbReference type="Google" id="ProtNLM"/>
    </source>
</evidence>
<dbReference type="EMBL" id="LNCU01000034">
    <property type="protein sequence ID" value="KWV59029.1"/>
    <property type="molecule type" value="Genomic_DNA"/>
</dbReference>
<accession>A0A120FQT1</accession>
<keyword evidence="2" id="KW-1185">Reference proteome</keyword>
<name>A0A120FQT1_9BRAD</name>
<protein>
    <recommendedName>
        <fullName evidence="3">SCP2 domain-containing protein</fullName>
    </recommendedName>
</protein>
<organism evidence="1 2">
    <name type="scientific">Bradyrhizobium macuxiense</name>
    <dbReference type="NCBI Taxonomy" id="1755647"/>
    <lineage>
        <taxon>Bacteria</taxon>
        <taxon>Pseudomonadati</taxon>
        <taxon>Pseudomonadota</taxon>
        <taxon>Alphaproteobacteria</taxon>
        <taxon>Hyphomicrobiales</taxon>
        <taxon>Nitrobacteraceae</taxon>
        <taxon>Bradyrhizobium</taxon>
    </lineage>
</organism>
<reference evidence="1 2" key="1">
    <citation type="submission" date="2015-11" db="EMBL/GenBank/DDBJ databases">
        <title>Draft Genome Sequence of the Strain BR 10303 (Bradyrhizobium sp.) isolated from nodules of Centrolobium paraense.</title>
        <authorList>
            <person name="Zelli J.E."/>
            <person name="Simoes-Araujo J.L."/>
            <person name="Barauna A.C."/>
            <person name="Silva K."/>
        </authorList>
    </citation>
    <scope>NUCLEOTIDE SEQUENCE [LARGE SCALE GENOMIC DNA]</scope>
    <source>
        <strain evidence="1 2">BR 10303</strain>
    </source>
</reference>